<keyword evidence="2" id="KW-0813">Transport</keyword>
<dbReference type="InterPro" id="IPR003593">
    <property type="entry name" value="AAA+_ATPase"/>
</dbReference>
<dbReference type="CDD" id="cd03235">
    <property type="entry name" value="ABC_Metallic_Cations"/>
    <property type="match status" value="1"/>
</dbReference>
<dbReference type="AlphaFoldDB" id="A0A1F7TZP1"/>
<keyword evidence="3" id="KW-0547">Nucleotide-binding</keyword>
<dbReference type="InterPro" id="IPR027417">
    <property type="entry name" value="P-loop_NTPase"/>
</dbReference>
<evidence type="ECO:0000313" key="7">
    <source>
        <dbReference type="Proteomes" id="UP000177097"/>
    </source>
</evidence>
<dbReference type="InterPro" id="IPR050153">
    <property type="entry name" value="Metal_Ion_Import_ABC"/>
</dbReference>
<keyword evidence="4" id="KW-0067">ATP-binding</keyword>
<organism evidence="6 7">
    <name type="scientific">Candidatus Uhrbacteria bacterium RIFCSPHIGHO2_02_FULL_53_13</name>
    <dbReference type="NCBI Taxonomy" id="1802389"/>
    <lineage>
        <taxon>Bacteria</taxon>
        <taxon>Candidatus Uhriibacteriota</taxon>
    </lineage>
</organism>
<dbReference type="Gene3D" id="3.40.50.300">
    <property type="entry name" value="P-loop containing nucleotide triphosphate hydrolases"/>
    <property type="match status" value="1"/>
</dbReference>
<comment type="similarity">
    <text evidence="1">Belongs to the ABC transporter superfamily.</text>
</comment>
<dbReference type="GO" id="GO:0016887">
    <property type="term" value="F:ATP hydrolysis activity"/>
    <property type="evidence" value="ECO:0007669"/>
    <property type="project" value="InterPro"/>
</dbReference>
<dbReference type="STRING" id="1802389.A3C17_00530"/>
<proteinExistence type="inferred from homology"/>
<protein>
    <recommendedName>
        <fullName evidence="5">ABC transporter domain-containing protein</fullName>
    </recommendedName>
</protein>
<reference evidence="6 7" key="1">
    <citation type="journal article" date="2016" name="Nat. Commun.">
        <title>Thousands of microbial genomes shed light on interconnected biogeochemical processes in an aquifer system.</title>
        <authorList>
            <person name="Anantharaman K."/>
            <person name="Brown C.T."/>
            <person name="Hug L.A."/>
            <person name="Sharon I."/>
            <person name="Castelle C.J."/>
            <person name="Probst A.J."/>
            <person name="Thomas B.C."/>
            <person name="Singh A."/>
            <person name="Wilkins M.J."/>
            <person name="Karaoz U."/>
            <person name="Brodie E.L."/>
            <person name="Williams K.H."/>
            <person name="Hubbard S.S."/>
            <person name="Banfield J.F."/>
        </authorList>
    </citation>
    <scope>NUCLEOTIDE SEQUENCE [LARGE SCALE GENOMIC DNA]</scope>
</reference>
<dbReference type="SMART" id="SM00382">
    <property type="entry name" value="AAA"/>
    <property type="match status" value="1"/>
</dbReference>
<evidence type="ECO:0000256" key="1">
    <source>
        <dbReference type="ARBA" id="ARBA00005417"/>
    </source>
</evidence>
<gene>
    <name evidence="6" type="ORF">A3C17_00530</name>
</gene>
<dbReference type="InterPro" id="IPR003439">
    <property type="entry name" value="ABC_transporter-like_ATP-bd"/>
</dbReference>
<dbReference type="GO" id="GO:0005524">
    <property type="term" value="F:ATP binding"/>
    <property type="evidence" value="ECO:0007669"/>
    <property type="project" value="UniProtKB-KW"/>
</dbReference>
<dbReference type="PROSITE" id="PS50893">
    <property type="entry name" value="ABC_TRANSPORTER_2"/>
    <property type="match status" value="1"/>
</dbReference>
<evidence type="ECO:0000256" key="4">
    <source>
        <dbReference type="ARBA" id="ARBA00022840"/>
    </source>
</evidence>
<dbReference type="Pfam" id="PF00005">
    <property type="entry name" value="ABC_tran"/>
    <property type="match status" value="1"/>
</dbReference>
<dbReference type="SUPFAM" id="SSF52540">
    <property type="entry name" value="P-loop containing nucleoside triphosphate hydrolases"/>
    <property type="match status" value="1"/>
</dbReference>
<accession>A0A1F7TZP1</accession>
<feature type="domain" description="ABC transporter" evidence="5">
    <location>
        <begin position="14"/>
        <end position="239"/>
    </location>
</feature>
<dbReference type="InterPro" id="IPR017871">
    <property type="entry name" value="ABC_transporter-like_CS"/>
</dbReference>
<dbReference type="PANTHER" id="PTHR42734:SF17">
    <property type="entry name" value="METAL TRANSPORT SYSTEM ATP-BINDING PROTEIN TM_0124-RELATED"/>
    <property type="match status" value="1"/>
</dbReference>
<evidence type="ECO:0000313" key="6">
    <source>
        <dbReference type="EMBL" id="OGL71018.1"/>
    </source>
</evidence>
<evidence type="ECO:0000259" key="5">
    <source>
        <dbReference type="PROSITE" id="PS50893"/>
    </source>
</evidence>
<evidence type="ECO:0000256" key="3">
    <source>
        <dbReference type="ARBA" id="ARBA00022741"/>
    </source>
</evidence>
<comment type="caution">
    <text evidence="6">The sequence shown here is derived from an EMBL/GenBank/DDBJ whole genome shotgun (WGS) entry which is preliminary data.</text>
</comment>
<name>A0A1F7TZP1_9BACT</name>
<evidence type="ECO:0000256" key="2">
    <source>
        <dbReference type="ARBA" id="ARBA00022448"/>
    </source>
</evidence>
<dbReference type="PANTHER" id="PTHR42734">
    <property type="entry name" value="METAL TRANSPORT SYSTEM ATP-BINDING PROTEIN TM_0124-RELATED"/>
    <property type="match status" value="1"/>
</dbReference>
<dbReference type="PROSITE" id="PS00211">
    <property type="entry name" value="ABC_TRANSPORTER_1"/>
    <property type="match status" value="1"/>
</dbReference>
<dbReference type="EMBL" id="MGDX01000018">
    <property type="protein sequence ID" value="OGL71018.1"/>
    <property type="molecule type" value="Genomic_DNA"/>
</dbReference>
<dbReference type="Proteomes" id="UP000177097">
    <property type="component" value="Unassembled WGS sequence"/>
</dbReference>
<sequence length="266" mass="29094">MPASSKKHSTPAAIRAKGVTVRYGTHIVIRDLSFSIDEGAFAAIIGPNGSGKSTLMRALLGLIPYEGRIELLGNVPQRAYGRIGYVPQSFYADPHIPMDVGEFLNLARPSHIPRHSIKEALGEVGLNPTLMQYASLHTLSGGQRQRVLIARAVLCKPDLLFLDEPSAGVDIQGEETLYEILHHIQSDHGTTVVMISHEIDLVVKHVTQVLCLNNCLVCSGPPREALTASAMQKTFGSHYSRHTIKQHSIIHETGELLALQERKSSM</sequence>